<evidence type="ECO:0000256" key="1">
    <source>
        <dbReference type="SAM" id="MobiDB-lite"/>
    </source>
</evidence>
<protein>
    <submittedName>
        <fullName evidence="2">Uncharacterized protein</fullName>
    </submittedName>
</protein>
<feature type="region of interest" description="Disordered" evidence="1">
    <location>
        <begin position="1"/>
        <end position="26"/>
    </location>
</feature>
<reference evidence="2" key="1">
    <citation type="submission" date="2023-03" db="EMBL/GenBank/DDBJ databases">
        <authorList>
            <person name="Pearce D."/>
        </authorList>
    </citation>
    <scope>NUCLEOTIDE SEQUENCE</scope>
    <source>
        <strain evidence="2">Mc</strain>
    </source>
</reference>
<sequence length="563" mass="61880">MPTFPGSILPGAARQEPPTWSRSPEVSERVPVAFPFDQSASSVMRPGARLDTQPVDELRLGFAGALLPTFGADWYHRIHVIPSTIDLGNLVSPVERVLEVWNARFDAQTLDAIDETGTDGLLLSGQPAPPLAFGPLQSRLYTFAAGTRGAPVIDAAYRFVFAGGLTALLVVTGRRVVVFGMRPDWSQGITERLEWLTEVLEAYDGTEQRVRLRQLPRRGFEYGFLIEGRDAQVLDHLLFAWGARIYCLPVWTDVSTLAGEAAVGSTALTVQDAANSDYHAGGLAVLWRSNTRHEAVEILSIAGNTLTLKLPLAGSWPAGTRVFPARLARLEGEVAVARPTDTIAVGRCRFGIEDITAPAVADYGPAYQGYRVFDWRPNRSTDLEDRWLRRLSIIDYGTGLPTFDDESGSPLIGRTLTWLLTDRSKATAFRGWLAARAGRANPCWLPTFESDLEVSRTVAATDAGLVVRNVGYARFVAADPLRRDLRLLTTAGTFHRRITGANEISEDEELLSLDAPLGVTLDPQQFLQVSYLELARLDQDAVELHWETDATARVQLSTRTLRS</sequence>
<accession>A0AA35XUU1</accession>
<name>A0AA35XUU1_METCP</name>
<dbReference type="AlphaFoldDB" id="A0AA35XUU1"/>
<dbReference type="EMBL" id="OX458332">
    <property type="protein sequence ID" value="CAI8799139.1"/>
    <property type="molecule type" value="Genomic_DNA"/>
</dbReference>
<dbReference type="Proteomes" id="UP001158598">
    <property type="component" value="Chromosome"/>
</dbReference>
<dbReference type="RefSeq" id="WP_282213677.1">
    <property type="nucleotide sequence ID" value="NZ_OX458332.1"/>
</dbReference>
<evidence type="ECO:0000313" key="2">
    <source>
        <dbReference type="EMBL" id="CAI8799139.1"/>
    </source>
</evidence>
<gene>
    <name evidence="2" type="ORF">MCNOR_1535</name>
</gene>
<organism evidence="2 3">
    <name type="scientific">Methylococcus capsulatus</name>
    <dbReference type="NCBI Taxonomy" id="414"/>
    <lineage>
        <taxon>Bacteria</taxon>
        <taxon>Pseudomonadati</taxon>
        <taxon>Pseudomonadota</taxon>
        <taxon>Gammaproteobacteria</taxon>
        <taxon>Methylococcales</taxon>
        <taxon>Methylococcaceae</taxon>
        <taxon>Methylococcus</taxon>
    </lineage>
</organism>
<proteinExistence type="predicted"/>
<evidence type="ECO:0000313" key="3">
    <source>
        <dbReference type="Proteomes" id="UP001158598"/>
    </source>
</evidence>